<sequence length="127" mass="13534">MSLPCPNNTNGPPVNDTSAYRSVRLIDVAGYCATALSLGLALAEPSFTTVLATSVSVGVTLGHQRGTHRDAIRTLAFLAKHPAARYEQVRDALDLSNSDTSDALARLIDAGLIHETRAQDRSAFSLR</sequence>
<protein>
    <recommendedName>
        <fullName evidence="3">MarR family protein</fullName>
    </recommendedName>
</protein>
<evidence type="ECO:0000313" key="2">
    <source>
        <dbReference type="Proteomes" id="UP000183015"/>
    </source>
</evidence>
<organism evidence="1 2">
    <name type="scientific">Streptacidiphilus jiangxiensis</name>
    <dbReference type="NCBI Taxonomy" id="235985"/>
    <lineage>
        <taxon>Bacteria</taxon>
        <taxon>Bacillati</taxon>
        <taxon>Actinomycetota</taxon>
        <taxon>Actinomycetes</taxon>
        <taxon>Kitasatosporales</taxon>
        <taxon>Streptomycetaceae</taxon>
        <taxon>Streptacidiphilus</taxon>
    </lineage>
</organism>
<name>A0A1H7H0A1_STRJI</name>
<reference evidence="2" key="1">
    <citation type="submission" date="2016-10" db="EMBL/GenBank/DDBJ databases">
        <authorList>
            <person name="Varghese N."/>
        </authorList>
    </citation>
    <scope>NUCLEOTIDE SEQUENCE [LARGE SCALE GENOMIC DNA]</scope>
    <source>
        <strain evidence="2">DSM 45096 / BCRC 16803 / CGMCC 4.1857 / CIP 109030 / JCM 12277 / KCTC 19219 / NBRC 100920 / 33214</strain>
    </source>
</reference>
<dbReference type="Proteomes" id="UP000183015">
    <property type="component" value="Unassembled WGS sequence"/>
</dbReference>
<evidence type="ECO:0000313" key="1">
    <source>
        <dbReference type="EMBL" id="SEK43167.1"/>
    </source>
</evidence>
<dbReference type="EMBL" id="FOAZ01000002">
    <property type="protein sequence ID" value="SEK43167.1"/>
    <property type="molecule type" value="Genomic_DNA"/>
</dbReference>
<proteinExistence type="predicted"/>
<dbReference type="InterPro" id="IPR036388">
    <property type="entry name" value="WH-like_DNA-bd_sf"/>
</dbReference>
<dbReference type="AlphaFoldDB" id="A0A1H7H0A1"/>
<dbReference type="Gene3D" id="1.10.10.10">
    <property type="entry name" value="Winged helix-like DNA-binding domain superfamily/Winged helix DNA-binding domain"/>
    <property type="match status" value="1"/>
</dbReference>
<evidence type="ECO:0008006" key="3">
    <source>
        <dbReference type="Google" id="ProtNLM"/>
    </source>
</evidence>
<dbReference type="InterPro" id="IPR036390">
    <property type="entry name" value="WH_DNA-bd_sf"/>
</dbReference>
<keyword evidence="2" id="KW-1185">Reference proteome</keyword>
<dbReference type="SUPFAM" id="SSF46785">
    <property type="entry name" value="Winged helix' DNA-binding domain"/>
    <property type="match status" value="1"/>
</dbReference>
<gene>
    <name evidence="1" type="ORF">SAMN05414137_1026</name>
</gene>
<accession>A0A1H7H0A1</accession>
<dbReference type="STRING" id="235985.SAMN05414137_1026"/>